<name>A0A6C0KL66_9ZZZZ</name>
<organism evidence="1">
    <name type="scientific">viral metagenome</name>
    <dbReference type="NCBI Taxonomy" id="1070528"/>
    <lineage>
        <taxon>unclassified sequences</taxon>
        <taxon>metagenomes</taxon>
        <taxon>organismal metagenomes</taxon>
    </lineage>
</organism>
<reference evidence="1" key="1">
    <citation type="journal article" date="2020" name="Nature">
        <title>Giant virus diversity and host interactions through global metagenomics.</title>
        <authorList>
            <person name="Schulz F."/>
            <person name="Roux S."/>
            <person name="Paez-Espino D."/>
            <person name="Jungbluth S."/>
            <person name="Walsh D.A."/>
            <person name="Denef V.J."/>
            <person name="McMahon K.D."/>
            <person name="Konstantinidis K.T."/>
            <person name="Eloe-Fadrosh E.A."/>
            <person name="Kyrpides N.C."/>
            <person name="Woyke T."/>
        </authorList>
    </citation>
    <scope>NUCLEOTIDE SEQUENCE</scope>
    <source>
        <strain evidence="1">GVMAG-S-3300012919-55</strain>
    </source>
</reference>
<accession>A0A6C0KL66</accession>
<evidence type="ECO:0000313" key="1">
    <source>
        <dbReference type="EMBL" id="QHU17906.1"/>
    </source>
</evidence>
<dbReference type="EMBL" id="MN740919">
    <property type="protein sequence ID" value="QHU17906.1"/>
    <property type="molecule type" value="Genomic_DNA"/>
</dbReference>
<protein>
    <submittedName>
        <fullName evidence="1">Uncharacterized protein</fullName>
    </submittedName>
</protein>
<sequence length="152" mass="18087">MASRMVNVSFNFDNDTFRLQGMGDDIIQKSISELQSFIDSWTTLYYLEYPIGKMGGKWIFSWNQWADKEQYFRIKQYVPFPKTGCLVEPVNYKPWTILAEWSFVAHTKTTENPVYKRIYHPEFVKQNMDFSFEVQGKPAIMNWDTKQSISDY</sequence>
<dbReference type="AlphaFoldDB" id="A0A6C0KL66"/>
<proteinExistence type="predicted"/>